<dbReference type="SMART" id="SM00355">
    <property type="entry name" value="ZnF_C2H2"/>
    <property type="match status" value="8"/>
</dbReference>
<dbReference type="SMART" id="SM00868">
    <property type="entry name" value="zf-AD"/>
    <property type="match status" value="2"/>
</dbReference>
<feature type="domain" description="C2H2-type" evidence="7">
    <location>
        <begin position="266"/>
        <end position="293"/>
    </location>
</feature>
<feature type="binding site" evidence="6">
    <location>
        <position position="69"/>
    </location>
    <ligand>
        <name>Zn(2+)</name>
        <dbReference type="ChEBI" id="CHEBI:29105"/>
    </ligand>
</feature>
<dbReference type="AlphaFoldDB" id="A0A336LZ14"/>
<keyword evidence="3 5" id="KW-0863">Zinc-finger</keyword>
<dbReference type="FunFam" id="3.30.160.60:FF:000624">
    <property type="entry name" value="zinc finger protein 697"/>
    <property type="match status" value="1"/>
</dbReference>
<feature type="binding site" evidence="6">
    <location>
        <position position="66"/>
    </location>
    <ligand>
        <name>Zn(2+)</name>
        <dbReference type="ChEBI" id="CHEBI:29105"/>
    </ligand>
</feature>
<dbReference type="Gene3D" id="3.40.1800.20">
    <property type="match status" value="1"/>
</dbReference>
<feature type="domain" description="C2H2-type" evidence="7">
    <location>
        <begin position="322"/>
        <end position="361"/>
    </location>
</feature>
<protein>
    <submittedName>
        <fullName evidence="9">CSON011197 protein</fullName>
    </submittedName>
</protein>
<dbReference type="Gene3D" id="3.30.160.60">
    <property type="entry name" value="Classic Zinc Finger"/>
    <property type="match status" value="7"/>
</dbReference>
<keyword evidence="1 6" id="KW-0479">Metal-binding</keyword>
<feature type="domain" description="C2H2-type" evidence="7">
    <location>
        <begin position="362"/>
        <end position="385"/>
    </location>
</feature>
<dbReference type="Pfam" id="PF12874">
    <property type="entry name" value="zf-met"/>
    <property type="match status" value="1"/>
</dbReference>
<dbReference type="GO" id="GO:0000977">
    <property type="term" value="F:RNA polymerase II transcription regulatory region sequence-specific DNA binding"/>
    <property type="evidence" value="ECO:0007669"/>
    <property type="project" value="TreeGrafter"/>
</dbReference>
<gene>
    <name evidence="9" type="primary">CSON011197</name>
</gene>
<dbReference type="EMBL" id="UFQT01000047">
    <property type="protein sequence ID" value="SSX18918.1"/>
    <property type="molecule type" value="Genomic_DNA"/>
</dbReference>
<feature type="domain" description="C2H2-type" evidence="7">
    <location>
        <begin position="209"/>
        <end position="236"/>
    </location>
</feature>
<evidence type="ECO:0000256" key="6">
    <source>
        <dbReference type="PROSITE-ProRule" id="PRU01263"/>
    </source>
</evidence>
<dbReference type="GO" id="GO:0000981">
    <property type="term" value="F:DNA-binding transcription factor activity, RNA polymerase II-specific"/>
    <property type="evidence" value="ECO:0007669"/>
    <property type="project" value="TreeGrafter"/>
</dbReference>
<dbReference type="PANTHER" id="PTHR24409">
    <property type="entry name" value="ZINC FINGER PROTEIN 142"/>
    <property type="match status" value="1"/>
</dbReference>
<dbReference type="InterPro" id="IPR013087">
    <property type="entry name" value="Znf_C2H2_type"/>
</dbReference>
<reference evidence="9" key="1">
    <citation type="submission" date="2018-07" db="EMBL/GenBank/DDBJ databases">
        <authorList>
            <person name="Quirk P.G."/>
            <person name="Krulwich T.A."/>
        </authorList>
    </citation>
    <scope>NUCLEOTIDE SEQUENCE</scope>
</reference>
<feature type="domain" description="C2H2-type" evidence="7">
    <location>
        <begin position="137"/>
        <end position="164"/>
    </location>
</feature>
<dbReference type="FunFam" id="3.30.160.60:FF:002061">
    <property type="entry name" value="Uncharacterized protein"/>
    <property type="match status" value="1"/>
</dbReference>
<dbReference type="PROSITE" id="PS51915">
    <property type="entry name" value="ZAD"/>
    <property type="match status" value="1"/>
</dbReference>
<sequence>MKKSKQKQKLNIMDQFYTKCRTCMENLTEERKSIQLFDENCRYLLLNDCVPSILLVENDVLPQFICHDCWKEIERIVRFKQKCEESENEFKRILDQFTAEQTDALLNIKNIDELIKNEEVFSQNPKADKISRKRVEFGCDNCGQRFPSETHLKEHRDLNNCNSSLKCEVCELNFSSKKSLRRHYSSTTHISKIKDIKTETSTSIELPSFVCNQCSKSFSRADQLKAHAKSHEKTEEKYQCDICSKVYHLKSVLKEHILNHTGASKALCSFCGKSFTSKANLKQHILRHTQTKTFKCSTCEKMFVSKGELQSHSRTHTGLKPFVCDICGSAFTMSYSLRQVFELDLITSLLKHKRSHTGERPYRCTYCNKGFKILETLKIHTRKMI</sequence>
<accession>A0A336LZ14</accession>
<dbReference type="Pfam" id="PF00096">
    <property type="entry name" value="zf-C2H2"/>
    <property type="match status" value="4"/>
</dbReference>
<evidence type="ECO:0000259" key="8">
    <source>
        <dbReference type="PROSITE" id="PS51915"/>
    </source>
</evidence>
<evidence type="ECO:0000256" key="3">
    <source>
        <dbReference type="ARBA" id="ARBA00022771"/>
    </source>
</evidence>
<name>A0A336LZ14_CULSO</name>
<feature type="domain" description="C2H2-type" evidence="7">
    <location>
        <begin position="294"/>
        <end position="321"/>
    </location>
</feature>
<evidence type="ECO:0000256" key="4">
    <source>
        <dbReference type="ARBA" id="ARBA00022833"/>
    </source>
</evidence>
<keyword evidence="2" id="KW-0677">Repeat</keyword>
<dbReference type="FunFam" id="3.30.160.60:FF:000446">
    <property type="entry name" value="Zinc finger protein"/>
    <property type="match status" value="1"/>
</dbReference>
<keyword evidence="4 6" id="KW-0862">Zinc</keyword>
<organism evidence="9">
    <name type="scientific">Culicoides sonorensis</name>
    <name type="common">Biting midge</name>
    <dbReference type="NCBI Taxonomy" id="179676"/>
    <lineage>
        <taxon>Eukaryota</taxon>
        <taxon>Metazoa</taxon>
        <taxon>Ecdysozoa</taxon>
        <taxon>Arthropoda</taxon>
        <taxon>Hexapoda</taxon>
        <taxon>Insecta</taxon>
        <taxon>Pterygota</taxon>
        <taxon>Neoptera</taxon>
        <taxon>Endopterygota</taxon>
        <taxon>Diptera</taxon>
        <taxon>Nematocera</taxon>
        <taxon>Chironomoidea</taxon>
        <taxon>Ceratopogonidae</taxon>
        <taxon>Ceratopogoninae</taxon>
        <taxon>Culicoides</taxon>
        <taxon>Monoculicoides</taxon>
    </lineage>
</organism>
<dbReference type="GO" id="GO:0005634">
    <property type="term" value="C:nucleus"/>
    <property type="evidence" value="ECO:0007669"/>
    <property type="project" value="InterPro"/>
</dbReference>
<feature type="domain" description="C2H2-type" evidence="7">
    <location>
        <begin position="238"/>
        <end position="265"/>
    </location>
</feature>
<dbReference type="VEuPathDB" id="VectorBase:CSON011197"/>
<dbReference type="PROSITE" id="PS00028">
    <property type="entry name" value="ZINC_FINGER_C2H2_1"/>
    <property type="match status" value="5"/>
</dbReference>
<dbReference type="SUPFAM" id="SSF57716">
    <property type="entry name" value="Glucocorticoid receptor-like (DNA-binding domain)"/>
    <property type="match status" value="1"/>
</dbReference>
<dbReference type="GO" id="GO:0008270">
    <property type="term" value="F:zinc ion binding"/>
    <property type="evidence" value="ECO:0007669"/>
    <property type="project" value="UniProtKB-UniRule"/>
</dbReference>
<feature type="domain" description="C2H2-type" evidence="7">
    <location>
        <begin position="165"/>
        <end position="194"/>
    </location>
</feature>
<dbReference type="InterPro" id="IPR003604">
    <property type="entry name" value="Matrin/U1-like-C_Znf_C2H2"/>
</dbReference>
<evidence type="ECO:0000313" key="9">
    <source>
        <dbReference type="EMBL" id="SSX18918.1"/>
    </source>
</evidence>
<dbReference type="Pfam" id="PF07776">
    <property type="entry name" value="zf-AD"/>
    <property type="match status" value="1"/>
</dbReference>
<dbReference type="InterPro" id="IPR012934">
    <property type="entry name" value="Znf_AD"/>
</dbReference>
<evidence type="ECO:0000256" key="1">
    <source>
        <dbReference type="ARBA" id="ARBA00022723"/>
    </source>
</evidence>
<feature type="binding site" evidence="6">
    <location>
        <position position="20"/>
    </location>
    <ligand>
        <name>Zn(2+)</name>
        <dbReference type="ChEBI" id="CHEBI:29105"/>
    </ligand>
</feature>
<dbReference type="SMART" id="SM00451">
    <property type="entry name" value="ZnF_U1"/>
    <property type="match status" value="2"/>
</dbReference>
<feature type="domain" description="ZAD" evidence="8">
    <location>
        <begin position="18"/>
        <end position="93"/>
    </location>
</feature>
<evidence type="ECO:0000256" key="5">
    <source>
        <dbReference type="PROSITE-ProRule" id="PRU00042"/>
    </source>
</evidence>
<dbReference type="SUPFAM" id="SSF57667">
    <property type="entry name" value="beta-beta-alpha zinc fingers"/>
    <property type="match status" value="5"/>
</dbReference>
<dbReference type="PROSITE" id="PS50157">
    <property type="entry name" value="ZINC_FINGER_C2H2_2"/>
    <property type="match status" value="8"/>
</dbReference>
<evidence type="ECO:0000259" key="7">
    <source>
        <dbReference type="PROSITE" id="PS50157"/>
    </source>
</evidence>
<feature type="binding site" evidence="6">
    <location>
        <position position="23"/>
    </location>
    <ligand>
        <name>Zn(2+)</name>
        <dbReference type="ChEBI" id="CHEBI:29105"/>
    </ligand>
</feature>
<evidence type="ECO:0000256" key="2">
    <source>
        <dbReference type="ARBA" id="ARBA00022737"/>
    </source>
</evidence>
<dbReference type="InterPro" id="IPR036236">
    <property type="entry name" value="Znf_C2H2_sf"/>
</dbReference>
<proteinExistence type="predicted"/>
<dbReference type="OMA" id="GEKEYIC"/>
<dbReference type="PANTHER" id="PTHR24409:SF295">
    <property type="entry name" value="AZ2-RELATED"/>
    <property type="match status" value="1"/>
</dbReference>